<reference evidence="1" key="1">
    <citation type="submission" date="2021-03" db="EMBL/GenBank/DDBJ databases">
        <title>Draft genome sequence of rust myrtle Austropuccinia psidii MF-1, a brazilian biotype.</title>
        <authorList>
            <person name="Quecine M.C."/>
            <person name="Pachon D.M.R."/>
            <person name="Bonatelli M.L."/>
            <person name="Correr F.H."/>
            <person name="Franceschini L.M."/>
            <person name="Leite T.F."/>
            <person name="Margarido G.R.A."/>
            <person name="Almeida C.A."/>
            <person name="Ferrarezi J.A."/>
            <person name="Labate C.A."/>
        </authorList>
    </citation>
    <scope>NUCLEOTIDE SEQUENCE</scope>
    <source>
        <strain evidence="1">MF-1</strain>
    </source>
</reference>
<dbReference type="EMBL" id="AVOT02035306">
    <property type="protein sequence ID" value="MBW0529611.1"/>
    <property type="molecule type" value="Genomic_DNA"/>
</dbReference>
<evidence type="ECO:0000313" key="2">
    <source>
        <dbReference type="Proteomes" id="UP000765509"/>
    </source>
</evidence>
<comment type="caution">
    <text evidence="1">The sequence shown here is derived from an EMBL/GenBank/DDBJ whole genome shotgun (WGS) entry which is preliminary data.</text>
</comment>
<name>A0A9Q3F3C0_9BASI</name>
<organism evidence="1 2">
    <name type="scientific">Austropuccinia psidii MF-1</name>
    <dbReference type="NCBI Taxonomy" id="1389203"/>
    <lineage>
        <taxon>Eukaryota</taxon>
        <taxon>Fungi</taxon>
        <taxon>Dikarya</taxon>
        <taxon>Basidiomycota</taxon>
        <taxon>Pucciniomycotina</taxon>
        <taxon>Pucciniomycetes</taxon>
        <taxon>Pucciniales</taxon>
        <taxon>Sphaerophragmiaceae</taxon>
        <taxon>Austropuccinia</taxon>
    </lineage>
</organism>
<protein>
    <submittedName>
        <fullName evidence="1">Uncharacterized protein</fullName>
    </submittedName>
</protein>
<proteinExistence type="predicted"/>
<gene>
    <name evidence="1" type="ORF">O181_069326</name>
</gene>
<dbReference type="AlphaFoldDB" id="A0A9Q3F3C0"/>
<evidence type="ECO:0000313" key="1">
    <source>
        <dbReference type="EMBL" id="MBW0529611.1"/>
    </source>
</evidence>
<dbReference type="Proteomes" id="UP000765509">
    <property type="component" value="Unassembled WGS sequence"/>
</dbReference>
<accession>A0A9Q3F3C0</accession>
<sequence>MRSRPNQLSSGFKLFKNQQISGQEAPFFTIRGSLQEKTRIQGQKQDCFSPKAEKVRPNYPETVGLGERSKQEPEVVVNNYIISIPLNRNITPTQIEQDSVSPESRLNSDLLCLQISQYAEQTQKKLAELEASHGSMKKLTASMDKSVKNLQEGHAQLRKASEENNKILNIVFEEQHNKRRDRDCLDQAIKKLFSVYHNMNPQPQGHFMDNPYHPDDIKPDAMLVNEARSPSKYQDGDNISYSEKEAFKQLPEASSWPKFLELEKKNLELIDYIDGLYIDVPKIPDYWITARLNTEFKGHASIWYTEMKEIHGRRNWPSWNSQIIQKYSNCPWIWQSTMSF</sequence>
<keyword evidence="2" id="KW-1185">Reference proteome</keyword>